<evidence type="ECO:0000313" key="2">
    <source>
        <dbReference type="EMBL" id="AOW02590.1"/>
    </source>
</evidence>
<dbReference type="VEuPathDB" id="FungiDB:YALI1_C13389g"/>
<keyword evidence="1" id="KW-0472">Membrane</keyword>
<dbReference type="GeneID" id="94582902"/>
<dbReference type="EMBL" id="CP017555">
    <property type="protein sequence ID" value="AOW02590.1"/>
    <property type="molecule type" value="Genomic_DNA"/>
</dbReference>
<evidence type="ECO:0000256" key="1">
    <source>
        <dbReference type="SAM" id="Phobius"/>
    </source>
</evidence>
<sequence length="183" mass="20701">MSDYMLILTRVLVQPGADFCSPTDRLLVGLLAGSNCLERFRCQIGRCQFGGVKDGLKKSVFFSAFRWVERFGSIVGQLVVICCRIYSRQCELVNRWILAGSRYCRSIAKFNSTNMWGFLQVRGGLWSCRLDPRLEPDEPKLDQRRAKAGAKDGLASGARWVVEGCIFWACFFSGLLLFGLFLF</sequence>
<gene>
    <name evidence="2" type="ORF">YALI1_C13389g</name>
</gene>
<protein>
    <submittedName>
        <fullName evidence="2">Uncharacterized protein</fullName>
    </submittedName>
</protein>
<evidence type="ECO:0000313" key="3">
    <source>
        <dbReference type="Proteomes" id="UP000182444"/>
    </source>
</evidence>
<keyword evidence="1" id="KW-1133">Transmembrane helix</keyword>
<name>A0A1D8NAD2_YARLL</name>
<proteinExistence type="predicted"/>
<reference evidence="2 3" key="1">
    <citation type="journal article" date="2016" name="PLoS ONE">
        <title>Sequence Assembly of Yarrowia lipolytica Strain W29/CLIB89 Shows Transposable Element Diversity.</title>
        <authorList>
            <person name="Magnan C."/>
            <person name="Yu J."/>
            <person name="Chang I."/>
            <person name="Jahn E."/>
            <person name="Kanomata Y."/>
            <person name="Wu J."/>
            <person name="Zeller M."/>
            <person name="Oakes M."/>
            <person name="Baldi P."/>
            <person name="Sandmeyer S."/>
        </authorList>
    </citation>
    <scope>NUCLEOTIDE SEQUENCE [LARGE SCALE GENOMIC DNA]</scope>
    <source>
        <strain evidence="3">CLIB89(W29)</strain>
    </source>
</reference>
<dbReference type="Proteomes" id="UP000182444">
    <property type="component" value="Chromosome 1C"/>
</dbReference>
<feature type="transmembrane region" description="Helical" evidence="1">
    <location>
        <begin position="160"/>
        <end position="182"/>
    </location>
</feature>
<accession>A0A1D8NAD2</accession>
<dbReference type="RefSeq" id="XP_068138365.1">
    <property type="nucleotide sequence ID" value="XM_068282264.1"/>
</dbReference>
<organism evidence="2 3">
    <name type="scientific">Yarrowia lipolytica</name>
    <name type="common">Candida lipolytica</name>
    <dbReference type="NCBI Taxonomy" id="4952"/>
    <lineage>
        <taxon>Eukaryota</taxon>
        <taxon>Fungi</taxon>
        <taxon>Dikarya</taxon>
        <taxon>Ascomycota</taxon>
        <taxon>Saccharomycotina</taxon>
        <taxon>Dipodascomycetes</taxon>
        <taxon>Dipodascales</taxon>
        <taxon>Dipodascales incertae sedis</taxon>
        <taxon>Yarrowia</taxon>
    </lineage>
</organism>
<keyword evidence="1" id="KW-0812">Transmembrane</keyword>
<dbReference type="AlphaFoldDB" id="A0A1D8NAD2"/>